<keyword evidence="11" id="KW-1185">Reference proteome</keyword>
<organism evidence="10 11">
    <name type="scientific">Dactylosporangium salmoneum</name>
    <dbReference type="NCBI Taxonomy" id="53361"/>
    <lineage>
        <taxon>Bacteria</taxon>
        <taxon>Bacillati</taxon>
        <taxon>Actinomycetota</taxon>
        <taxon>Actinomycetes</taxon>
        <taxon>Micromonosporales</taxon>
        <taxon>Micromonosporaceae</taxon>
        <taxon>Dactylosporangium</taxon>
    </lineage>
</organism>
<feature type="transmembrane region" description="Helical" evidence="8">
    <location>
        <begin position="140"/>
        <end position="162"/>
    </location>
</feature>
<dbReference type="InterPro" id="IPR011701">
    <property type="entry name" value="MFS"/>
</dbReference>
<evidence type="ECO:0000256" key="1">
    <source>
        <dbReference type="ARBA" id="ARBA00004651"/>
    </source>
</evidence>
<feature type="transmembrane region" description="Helical" evidence="8">
    <location>
        <begin position="46"/>
        <end position="69"/>
    </location>
</feature>
<feature type="transmembrane region" description="Helical" evidence="8">
    <location>
        <begin position="256"/>
        <end position="276"/>
    </location>
</feature>
<dbReference type="InterPro" id="IPR036259">
    <property type="entry name" value="MFS_trans_sf"/>
</dbReference>
<dbReference type="PANTHER" id="PTHR23517">
    <property type="entry name" value="RESISTANCE PROTEIN MDTM, PUTATIVE-RELATED-RELATED"/>
    <property type="match status" value="1"/>
</dbReference>
<feature type="transmembrane region" description="Helical" evidence="8">
    <location>
        <begin position="349"/>
        <end position="369"/>
    </location>
</feature>
<evidence type="ECO:0000256" key="8">
    <source>
        <dbReference type="SAM" id="Phobius"/>
    </source>
</evidence>
<comment type="subcellular location">
    <subcellularLocation>
        <location evidence="1">Cell membrane</location>
        <topology evidence="1">Multi-pass membrane protein</topology>
    </subcellularLocation>
</comment>
<dbReference type="EMBL" id="BAAARV010000083">
    <property type="protein sequence ID" value="GAA2377560.1"/>
    <property type="molecule type" value="Genomic_DNA"/>
</dbReference>
<evidence type="ECO:0000313" key="10">
    <source>
        <dbReference type="EMBL" id="GAA2377560.1"/>
    </source>
</evidence>
<dbReference type="PANTHER" id="PTHR23517:SF2">
    <property type="entry name" value="MULTIDRUG RESISTANCE PROTEIN MDTH"/>
    <property type="match status" value="1"/>
</dbReference>
<evidence type="ECO:0000313" key="11">
    <source>
        <dbReference type="Proteomes" id="UP001501444"/>
    </source>
</evidence>
<dbReference type="PROSITE" id="PS50850">
    <property type="entry name" value="MFS"/>
    <property type="match status" value="1"/>
</dbReference>
<feature type="transmembrane region" description="Helical" evidence="8">
    <location>
        <begin position="222"/>
        <end position="244"/>
    </location>
</feature>
<dbReference type="InterPro" id="IPR050171">
    <property type="entry name" value="MFS_Transporters"/>
</dbReference>
<keyword evidence="4" id="KW-1003">Cell membrane</keyword>
<proteinExistence type="inferred from homology"/>
<gene>
    <name evidence="10" type="ORF">GCM10010170_082620</name>
</gene>
<dbReference type="RefSeq" id="WP_425553875.1">
    <property type="nucleotide sequence ID" value="NZ_BAAARV010000083.1"/>
</dbReference>
<keyword evidence="6 8" id="KW-1133">Transmembrane helix</keyword>
<evidence type="ECO:0000259" key="9">
    <source>
        <dbReference type="PROSITE" id="PS50850"/>
    </source>
</evidence>
<dbReference type="Proteomes" id="UP001501444">
    <property type="component" value="Unassembled WGS sequence"/>
</dbReference>
<reference evidence="11" key="1">
    <citation type="journal article" date="2019" name="Int. J. Syst. Evol. Microbiol.">
        <title>The Global Catalogue of Microorganisms (GCM) 10K type strain sequencing project: providing services to taxonomists for standard genome sequencing and annotation.</title>
        <authorList>
            <consortium name="The Broad Institute Genomics Platform"/>
            <consortium name="The Broad Institute Genome Sequencing Center for Infectious Disease"/>
            <person name="Wu L."/>
            <person name="Ma J."/>
        </authorList>
    </citation>
    <scope>NUCLEOTIDE SEQUENCE [LARGE SCALE GENOMIC DNA]</scope>
    <source>
        <strain evidence="11">JCM 3272</strain>
    </source>
</reference>
<feature type="transmembrane region" description="Helical" evidence="8">
    <location>
        <begin position="375"/>
        <end position="394"/>
    </location>
</feature>
<name>A0ABP5UGP6_9ACTN</name>
<evidence type="ECO:0000256" key="5">
    <source>
        <dbReference type="ARBA" id="ARBA00022692"/>
    </source>
</evidence>
<feature type="domain" description="Major facilitator superfamily (MFS) profile" evidence="9">
    <location>
        <begin position="15"/>
        <end position="399"/>
    </location>
</feature>
<comment type="caution">
    <text evidence="10">The sequence shown here is derived from an EMBL/GenBank/DDBJ whole genome shotgun (WGS) entry which is preliminary data.</text>
</comment>
<protein>
    <submittedName>
        <fullName evidence="10">MFS transporter</fullName>
    </submittedName>
</protein>
<dbReference type="Pfam" id="PF07690">
    <property type="entry name" value="MFS_1"/>
    <property type="match status" value="1"/>
</dbReference>
<accession>A0ABP5UGP6</accession>
<keyword evidence="7 8" id="KW-0472">Membrane</keyword>
<dbReference type="InterPro" id="IPR005829">
    <property type="entry name" value="Sugar_transporter_CS"/>
</dbReference>
<dbReference type="InterPro" id="IPR020846">
    <property type="entry name" value="MFS_dom"/>
</dbReference>
<dbReference type="InterPro" id="IPR001958">
    <property type="entry name" value="Tet-R_TetA/multi-R_MdtG-like"/>
</dbReference>
<dbReference type="PROSITE" id="PS00216">
    <property type="entry name" value="SUGAR_TRANSPORT_1"/>
    <property type="match status" value="1"/>
</dbReference>
<keyword evidence="3" id="KW-0813">Transport</keyword>
<feature type="transmembrane region" description="Helical" evidence="8">
    <location>
        <begin position="168"/>
        <end position="186"/>
    </location>
</feature>
<feature type="transmembrane region" description="Helical" evidence="8">
    <location>
        <begin position="105"/>
        <end position="128"/>
    </location>
</feature>
<feature type="transmembrane region" description="Helical" evidence="8">
    <location>
        <begin position="312"/>
        <end position="337"/>
    </location>
</feature>
<evidence type="ECO:0000256" key="7">
    <source>
        <dbReference type="ARBA" id="ARBA00023136"/>
    </source>
</evidence>
<evidence type="ECO:0000256" key="6">
    <source>
        <dbReference type="ARBA" id="ARBA00022989"/>
    </source>
</evidence>
<evidence type="ECO:0000256" key="3">
    <source>
        <dbReference type="ARBA" id="ARBA00022448"/>
    </source>
</evidence>
<dbReference type="SUPFAM" id="SSF103473">
    <property type="entry name" value="MFS general substrate transporter"/>
    <property type="match status" value="1"/>
</dbReference>
<evidence type="ECO:0000256" key="4">
    <source>
        <dbReference type="ARBA" id="ARBA00022475"/>
    </source>
</evidence>
<feature type="transmembrane region" description="Helical" evidence="8">
    <location>
        <begin position="15"/>
        <end position="40"/>
    </location>
</feature>
<keyword evidence="5 8" id="KW-0812">Transmembrane</keyword>
<feature type="transmembrane region" description="Helical" evidence="8">
    <location>
        <begin position="288"/>
        <end position="306"/>
    </location>
</feature>
<sequence length="417" mass="43501">MRNWYRATIGGLPRLYWYLWSGMLINRVGGFVALVLSLYLTSDRHLTLSVAGLVGGSYGIGGIAGVLLGGVLADRWGRRPTLLLAHFGAVVMLAGLALAEPIWLIAALAALLGLMHAMPGPAFVAAIVDVTPAADRSRAFNLQFWAFNLGMAVASVLAGALAEMSFTLLFAVDASATLVTAVLILWKIPETRPAARTASASASASASAKPSGGLHTALTDRAYMLFVALSLLLAILSTQTSTILPLAITADGLRPSVYGSVVAYAALLIVVGQLFVPRLIDRWRKGTALAVANVFLGLGFAAVSLADGVGGYLAAATIWTVGSMIAAPPNAAVIAELSPEALRGRYQSVFYLTFPAASFIAPAAGGVSLQYLGDWHWVVCGALGLLAAAGHLLIQPARERRVARQLEAERFAVPVAG</sequence>
<comment type="similarity">
    <text evidence="2">Belongs to the major facilitator superfamily. TCR/Tet family.</text>
</comment>
<evidence type="ECO:0000256" key="2">
    <source>
        <dbReference type="ARBA" id="ARBA00007520"/>
    </source>
</evidence>
<dbReference type="PRINTS" id="PR01035">
    <property type="entry name" value="TCRTETA"/>
</dbReference>
<dbReference type="Gene3D" id="1.20.1250.20">
    <property type="entry name" value="MFS general substrate transporter like domains"/>
    <property type="match status" value="1"/>
</dbReference>
<feature type="transmembrane region" description="Helical" evidence="8">
    <location>
        <begin position="81"/>
        <end position="99"/>
    </location>
</feature>